<dbReference type="InterPro" id="IPR050377">
    <property type="entry name" value="Radical_SAM_PqqE_MftC-like"/>
</dbReference>
<dbReference type="SFLD" id="SFLDG01067">
    <property type="entry name" value="SPASM/twitch_domain_containing"/>
    <property type="match status" value="2"/>
</dbReference>
<evidence type="ECO:0000256" key="3">
    <source>
        <dbReference type="ARBA" id="ARBA00022691"/>
    </source>
</evidence>
<dbReference type="PROSITE" id="PS51918">
    <property type="entry name" value="RADICAL_SAM"/>
    <property type="match status" value="1"/>
</dbReference>
<dbReference type="CDD" id="cd01335">
    <property type="entry name" value="Radical_SAM"/>
    <property type="match status" value="1"/>
</dbReference>
<dbReference type="InterPro" id="IPR058240">
    <property type="entry name" value="rSAM_sf"/>
</dbReference>
<evidence type="ECO:0000256" key="6">
    <source>
        <dbReference type="ARBA" id="ARBA00023014"/>
    </source>
</evidence>
<dbReference type="Proteomes" id="UP001594351">
    <property type="component" value="Unassembled WGS sequence"/>
</dbReference>
<evidence type="ECO:0000259" key="7">
    <source>
        <dbReference type="PROSITE" id="PS51918"/>
    </source>
</evidence>
<dbReference type="EMBL" id="JBHPBY010000061">
    <property type="protein sequence ID" value="MFC1849818.1"/>
    <property type="molecule type" value="Genomic_DNA"/>
</dbReference>
<keyword evidence="6" id="KW-0411">Iron-sulfur</keyword>
<evidence type="ECO:0000313" key="8">
    <source>
        <dbReference type="EMBL" id="MFC1849818.1"/>
    </source>
</evidence>
<dbReference type="SFLD" id="SFLDG01386">
    <property type="entry name" value="main_SPASM_domain-containing"/>
    <property type="match status" value="1"/>
</dbReference>
<dbReference type="SFLD" id="SFLDG01387">
    <property type="entry name" value="BtrN-like_SPASM_domain_contain"/>
    <property type="match status" value="1"/>
</dbReference>
<sequence>MDLVLAISEHPGLLHKLAHLKQNPLPKTPIIFAKIKLLWQCNLRCTFCELPAPTKPMPLLLVQSILNDLQRHGVQKIHFSGGEVFLHPQIKEILEDTCDRGLQVNLTTNGTLLDQEMVSFLIGCGVHSLSVSLDSAKAQNHDRLRGQKGALKATLKGIRYLMKKRLKKRLKYPKLRINTVVSRENIDDLPDLYALLTEIGENLIWNIIPVDATRKHLLLDKHQVQLFVEQAKKWDLVQNLYIGTSNHECTLISKGKYAVEFYHHHPCFMPWLHVFIDPRGFVYPCCMTRGRIPAFGNCRSQSLAQILASDSCREIKMNLAAGIPLDICHSCDDFIEENTLLLEKMKEKQ</sequence>
<feature type="domain" description="Radical SAM core" evidence="7">
    <location>
        <begin position="25"/>
        <end position="248"/>
    </location>
</feature>
<evidence type="ECO:0000313" key="9">
    <source>
        <dbReference type="Proteomes" id="UP001594351"/>
    </source>
</evidence>
<dbReference type="InterPro" id="IPR017200">
    <property type="entry name" value="PqqE-like"/>
</dbReference>
<dbReference type="Pfam" id="PF13186">
    <property type="entry name" value="SPASM"/>
    <property type="match status" value="1"/>
</dbReference>
<comment type="caution">
    <text evidence="8">The sequence shown here is derived from an EMBL/GenBank/DDBJ whole genome shotgun (WGS) entry which is preliminary data.</text>
</comment>
<dbReference type="PIRSF" id="PIRSF037420">
    <property type="entry name" value="PQQ_syn_pqqE"/>
    <property type="match status" value="1"/>
</dbReference>
<dbReference type="InterPro" id="IPR023885">
    <property type="entry name" value="4Fe4S-binding_SPASM_dom"/>
</dbReference>
<keyword evidence="5" id="KW-0408">Iron</keyword>
<keyword evidence="4" id="KW-0479">Metal-binding</keyword>
<gene>
    <name evidence="8" type="ORF">ACFL27_06380</name>
</gene>
<dbReference type="InterPro" id="IPR013785">
    <property type="entry name" value="Aldolase_TIM"/>
</dbReference>
<dbReference type="PANTHER" id="PTHR11228">
    <property type="entry name" value="RADICAL SAM DOMAIN PROTEIN"/>
    <property type="match status" value="1"/>
</dbReference>
<reference evidence="8 9" key="1">
    <citation type="submission" date="2024-09" db="EMBL/GenBank/DDBJ databases">
        <title>Laminarin stimulates single cell rates of sulfate reduction while oxygen inhibits transcriptomic activity in coastal marine sediment.</title>
        <authorList>
            <person name="Lindsay M."/>
            <person name="Orcutt B."/>
            <person name="Emerson D."/>
            <person name="Stepanauskas R."/>
            <person name="D'Angelo T."/>
        </authorList>
    </citation>
    <scope>NUCLEOTIDE SEQUENCE [LARGE SCALE GENOMIC DNA]</scope>
    <source>
        <strain evidence="8">SAG AM-311-K15</strain>
    </source>
</reference>
<name>A0ABV6YUF4_UNCC1</name>
<accession>A0ABV6YUF4</accession>
<dbReference type="Gene3D" id="3.20.20.70">
    <property type="entry name" value="Aldolase class I"/>
    <property type="match status" value="1"/>
</dbReference>
<evidence type="ECO:0000256" key="1">
    <source>
        <dbReference type="ARBA" id="ARBA00001966"/>
    </source>
</evidence>
<dbReference type="CDD" id="cd21109">
    <property type="entry name" value="SPASM"/>
    <property type="match status" value="1"/>
</dbReference>
<keyword evidence="9" id="KW-1185">Reference proteome</keyword>
<dbReference type="InterPro" id="IPR007197">
    <property type="entry name" value="rSAM"/>
</dbReference>
<keyword evidence="3" id="KW-0949">S-adenosyl-L-methionine</keyword>
<dbReference type="Pfam" id="PF04055">
    <property type="entry name" value="Radical_SAM"/>
    <property type="match status" value="1"/>
</dbReference>
<evidence type="ECO:0000256" key="2">
    <source>
        <dbReference type="ARBA" id="ARBA00022485"/>
    </source>
</evidence>
<dbReference type="PANTHER" id="PTHR11228:SF7">
    <property type="entry name" value="PQQA PEPTIDE CYCLASE"/>
    <property type="match status" value="1"/>
</dbReference>
<dbReference type="SFLD" id="SFLDS00029">
    <property type="entry name" value="Radical_SAM"/>
    <property type="match status" value="2"/>
</dbReference>
<protein>
    <submittedName>
        <fullName evidence="8">Radical SAM/SPASM domain-containing protein</fullName>
    </submittedName>
</protein>
<dbReference type="SUPFAM" id="SSF102114">
    <property type="entry name" value="Radical SAM enzymes"/>
    <property type="match status" value="1"/>
</dbReference>
<organism evidence="8 9">
    <name type="scientific">candidate division CSSED10-310 bacterium</name>
    <dbReference type="NCBI Taxonomy" id="2855610"/>
    <lineage>
        <taxon>Bacteria</taxon>
        <taxon>Bacteria division CSSED10-310</taxon>
    </lineage>
</organism>
<dbReference type="InterPro" id="IPR034391">
    <property type="entry name" value="AdoMet-like_SPASM_containing"/>
</dbReference>
<comment type="cofactor">
    <cofactor evidence="1">
        <name>[4Fe-4S] cluster</name>
        <dbReference type="ChEBI" id="CHEBI:49883"/>
    </cofactor>
</comment>
<proteinExistence type="predicted"/>
<keyword evidence="2" id="KW-0004">4Fe-4S</keyword>
<evidence type="ECO:0000256" key="5">
    <source>
        <dbReference type="ARBA" id="ARBA00023004"/>
    </source>
</evidence>
<evidence type="ECO:0000256" key="4">
    <source>
        <dbReference type="ARBA" id="ARBA00022723"/>
    </source>
</evidence>